<protein>
    <submittedName>
        <fullName evidence="12">Lysophosphatidic acid receptor 1-like</fullName>
    </submittedName>
</protein>
<feature type="transmembrane region" description="Helical" evidence="10">
    <location>
        <begin position="183"/>
        <end position="208"/>
    </location>
</feature>
<feature type="transmembrane region" description="Helical" evidence="10">
    <location>
        <begin position="238"/>
        <end position="258"/>
    </location>
</feature>
<keyword evidence="2" id="KW-1003">Cell membrane</keyword>
<sequence>MGSLVNCSTEELNGSDIWNPHIVLALGIPQMITNLVAAAFNCTVIFTISFSKDLNHPIFLLFCNLAVSDLLVSVSGFWISLCFIGQPDSTIFGSRSILVAYVAYAVSILSTVYNLVSIGIERYLTVSGRTRLRCRASRNQVFSAIFINWTLAIILGSLPLMGWDCLKKDGFKSTLYGPFCIDYLAFITIPNCMVALVLPLTSYIGIIIKVRKQKLCMQAHGQHHSTYKAAEVHVAKTCIFIWILAVVSYAPFFGGVLWDILNTVCPEELQTSAFVFRNVSATMITLNSLGNPIIYTFKFKLTRDNLTICKCQSKNQISAVALRNF</sequence>
<feature type="domain" description="G-protein coupled receptors family 1 profile" evidence="11">
    <location>
        <begin position="40"/>
        <end position="295"/>
    </location>
</feature>
<accession>A0AAD1R2B1</accession>
<keyword evidence="13" id="KW-1185">Reference proteome</keyword>
<dbReference type="Pfam" id="PF00001">
    <property type="entry name" value="7tm_1"/>
    <property type="match status" value="1"/>
</dbReference>
<evidence type="ECO:0000256" key="5">
    <source>
        <dbReference type="ARBA" id="ARBA00023040"/>
    </source>
</evidence>
<evidence type="ECO:0000256" key="7">
    <source>
        <dbReference type="ARBA" id="ARBA00023170"/>
    </source>
</evidence>
<dbReference type="CDD" id="cd00637">
    <property type="entry name" value="7tm_classA_rhodopsin-like"/>
    <property type="match status" value="1"/>
</dbReference>
<dbReference type="PROSITE" id="PS50262">
    <property type="entry name" value="G_PROTEIN_RECEP_F1_2"/>
    <property type="match status" value="1"/>
</dbReference>
<keyword evidence="6 10" id="KW-0472">Membrane</keyword>
<feature type="transmembrane region" description="Helical" evidence="10">
    <location>
        <begin position="98"/>
        <end position="120"/>
    </location>
</feature>
<keyword evidence="4 10" id="KW-1133">Transmembrane helix</keyword>
<feature type="transmembrane region" description="Helical" evidence="10">
    <location>
        <begin position="58"/>
        <end position="86"/>
    </location>
</feature>
<evidence type="ECO:0000256" key="8">
    <source>
        <dbReference type="ARBA" id="ARBA00023224"/>
    </source>
</evidence>
<evidence type="ECO:0000256" key="9">
    <source>
        <dbReference type="RuleBase" id="RU000688"/>
    </source>
</evidence>
<keyword evidence="7 9" id="KW-0675">Receptor</keyword>
<evidence type="ECO:0000256" key="10">
    <source>
        <dbReference type="SAM" id="Phobius"/>
    </source>
</evidence>
<dbReference type="InterPro" id="IPR017452">
    <property type="entry name" value="GPCR_Rhodpsn_7TM"/>
</dbReference>
<name>A0AAD1R2B1_PELCU</name>
<feature type="transmembrane region" description="Helical" evidence="10">
    <location>
        <begin position="141"/>
        <end position="163"/>
    </location>
</feature>
<dbReference type="InterPro" id="IPR000276">
    <property type="entry name" value="GPCR_Rhodpsn"/>
</dbReference>
<evidence type="ECO:0000256" key="3">
    <source>
        <dbReference type="ARBA" id="ARBA00022692"/>
    </source>
</evidence>
<comment type="similarity">
    <text evidence="9">Belongs to the G-protein coupled receptor 1 family.</text>
</comment>
<dbReference type="Gene3D" id="1.20.1070.10">
    <property type="entry name" value="Rhodopsin 7-helix transmembrane proteins"/>
    <property type="match status" value="1"/>
</dbReference>
<dbReference type="PROSITE" id="PS00237">
    <property type="entry name" value="G_PROTEIN_RECEP_F1_1"/>
    <property type="match status" value="1"/>
</dbReference>
<evidence type="ECO:0000259" key="11">
    <source>
        <dbReference type="PROSITE" id="PS50262"/>
    </source>
</evidence>
<proteinExistence type="inferred from homology"/>
<evidence type="ECO:0000256" key="1">
    <source>
        <dbReference type="ARBA" id="ARBA00004651"/>
    </source>
</evidence>
<dbReference type="AlphaFoldDB" id="A0AAD1R2B1"/>
<dbReference type="Proteomes" id="UP001295444">
    <property type="component" value="Chromosome 01"/>
</dbReference>
<reference evidence="12" key="1">
    <citation type="submission" date="2022-03" db="EMBL/GenBank/DDBJ databases">
        <authorList>
            <person name="Alioto T."/>
            <person name="Alioto T."/>
            <person name="Gomez Garrido J."/>
        </authorList>
    </citation>
    <scope>NUCLEOTIDE SEQUENCE</scope>
</reference>
<dbReference type="EMBL" id="OW240912">
    <property type="protein sequence ID" value="CAH2222162.1"/>
    <property type="molecule type" value="Genomic_DNA"/>
</dbReference>
<keyword evidence="3 9" id="KW-0812">Transmembrane</keyword>
<dbReference type="GO" id="GO:0004930">
    <property type="term" value="F:G protein-coupled receptor activity"/>
    <property type="evidence" value="ECO:0007669"/>
    <property type="project" value="UniProtKB-KW"/>
</dbReference>
<dbReference type="PRINTS" id="PR00237">
    <property type="entry name" value="GPCRRHODOPSN"/>
</dbReference>
<organism evidence="12 13">
    <name type="scientific">Pelobates cultripes</name>
    <name type="common">Western spadefoot toad</name>
    <dbReference type="NCBI Taxonomy" id="61616"/>
    <lineage>
        <taxon>Eukaryota</taxon>
        <taxon>Metazoa</taxon>
        <taxon>Chordata</taxon>
        <taxon>Craniata</taxon>
        <taxon>Vertebrata</taxon>
        <taxon>Euteleostomi</taxon>
        <taxon>Amphibia</taxon>
        <taxon>Batrachia</taxon>
        <taxon>Anura</taxon>
        <taxon>Pelobatoidea</taxon>
        <taxon>Pelobatidae</taxon>
        <taxon>Pelobates</taxon>
    </lineage>
</organism>
<keyword evidence="5 9" id="KW-0297">G-protein coupled receptor</keyword>
<evidence type="ECO:0000256" key="6">
    <source>
        <dbReference type="ARBA" id="ARBA00023136"/>
    </source>
</evidence>
<evidence type="ECO:0000313" key="12">
    <source>
        <dbReference type="EMBL" id="CAH2222162.1"/>
    </source>
</evidence>
<dbReference type="GO" id="GO:0005886">
    <property type="term" value="C:plasma membrane"/>
    <property type="evidence" value="ECO:0007669"/>
    <property type="project" value="UniProtKB-SubCell"/>
</dbReference>
<dbReference type="SUPFAM" id="SSF81321">
    <property type="entry name" value="Family A G protein-coupled receptor-like"/>
    <property type="match status" value="1"/>
</dbReference>
<evidence type="ECO:0000313" key="13">
    <source>
        <dbReference type="Proteomes" id="UP001295444"/>
    </source>
</evidence>
<evidence type="ECO:0000256" key="4">
    <source>
        <dbReference type="ARBA" id="ARBA00022989"/>
    </source>
</evidence>
<gene>
    <name evidence="12" type="ORF">PECUL_23A030337</name>
</gene>
<keyword evidence="8 9" id="KW-0807">Transducer</keyword>
<feature type="transmembrane region" description="Helical" evidence="10">
    <location>
        <begin position="22"/>
        <end position="46"/>
    </location>
</feature>
<evidence type="ECO:0000256" key="2">
    <source>
        <dbReference type="ARBA" id="ARBA00022475"/>
    </source>
</evidence>
<comment type="subcellular location">
    <subcellularLocation>
        <location evidence="1">Cell membrane</location>
        <topology evidence="1">Multi-pass membrane protein</topology>
    </subcellularLocation>
</comment>
<dbReference type="PANTHER" id="PTHR22750">
    <property type="entry name" value="G-PROTEIN COUPLED RECEPTOR"/>
    <property type="match status" value="1"/>
</dbReference>